<dbReference type="PROSITE" id="PS51257">
    <property type="entry name" value="PROKAR_LIPOPROTEIN"/>
    <property type="match status" value="1"/>
</dbReference>
<evidence type="ECO:0000313" key="4">
    <source>
        <dbReference type="Proteomes" id="UP001500235"/>
    </source>
</evidence>
<feature type="domain" description="DUF4136" evidence="2">
    <location>
        <begin position="40"/>
        <end position="226"/>
    </location>
</feature>
<keyword evidence="4" id="KW-1185">Reference proteome</keyword>
<evidence type="ECO:0000256" key="1">
    <source>
        <dbReference type="SAM" id="SignalP"/>
    </source>
</evidence>
<proteinExistence type="predicted"/>
<keyword evidence="1" id="KW-0732">Signal</keyword>
<evidence type="ECO:0000313" key="3">
    <source>
        <dbReference type="EMBL" id="GAA4020069.1"/>
    </source>
</evidence>
<name>A0ABP7T2D2_9SPHN</name>
<dbReference type="EMBL" id="BAABBQ010000001">
    <property type="protein sequence ID" value="GAA4020069.1"/>
    <property type="molecule type" value="Genomic_DNA"/>
</dbReference>
<dbReference type="InterPro" id="IPR025411">
    <property type="entry name" value="DUF4136"/>
</dbReference>
<dbReference type="Pfam" id="PF13590">
    <property type="entry name" value="DUF4136"/>
    <property type="match status" value="1"/>
</dbReference>
<organism evidence="3 4">
    <name type="scientific">Sphingomonas swuensis</name>
    <dbReference type="NCBI Taxonomy" id="977800"/>
    <lineage>
        <taxon>Bacteria</taxon>
        <taxon>Pseudomonadati</taxon>
        <taxon>Pseudomonadota</taxon>
        <taxon>Alphaproteobacteria</taxon>
        <taxon>Sphingomonadales</taxon>
        <taxon>Sphingomonadaceae</taxon>
        <taxon>Sphingomonas</taxon>
    </lineage>
</organism>
<gene>
    <name evidence="3" type="ORF">GCM10022280_20390</name>
</gene>
<feature type="chain" id="PRO_5046691371" description="DUF4136 domain-containing protein" evidence="1">
    <location>
        <begin position="27"/>
        <end position="243"/>
    </location>
</feature>
<dbReference type="RefSeq" id="WP_344707307.1">
    <property type="nucleotide sequence ID" value="NZ_BAABBQ010000001.1"/>
</dbReference>
<evidence type="ECO:0000259" key="2">
    <source>
        <dbReference type="Pfam" id="PF13590"/>
    </source>
</evidence>
<reference evidence="4" key="1">
    <citation type="journal article" date="2019" name="Int. J. Syst. Evol. Microbiol.">
        <title>The Global Catalogue of Microorganisms (GCM) 10K type strain sequencing project: providing services to taxonomists for standard genome sequencing and annotation.</title>
        <authorList>
            <consortium name="The Broad Institute Genomics Platform"/>
            <consortium name="The Broad Institute Genome Sequencing Center for Infectious Disease"/>
            <person name="Wu L."/>
            <person name="Ma J."/>
        </authorList>
    </citation>
    <scope>NUCLEOTIDE SEQUENCE [LARGE SCALE GENOMIC DNA]</scope>
    <source>
        <strain evidence="4">JCM 17563</strain>
    </source>
</reference>
<comment type="caution">
    <text evidence="3">The sequence shown here is derived from an EMBL/GenBank/DDBJ whole genome shotgun (WGS) entry which is preliminary data.</text>
</comment>
<feature type="signal peptide" evidence="1">
    <location>
        <begin position="1"/>
        <end position="26"/>
    </location>
</feature>
<sequence length="243" mass="26909">MTFLQKIAAAALVGVASIGLSGCATGLPAKVTRFQAMPAPQGQSFYVVPGMGQAQGGGLEFSRYAALVSQQLAAQGYVPAASPQSATMIVQLGYKVDDGTERLVEDPFGPRGYDPFYRGFYSPYGPYGSRFDPRWGIYTGRPYYSRYGYYGGVRSPFYYGWNDPFWYGGPSVRQYTEYKSELDLDIRRRVDNQQLFDGRAQARSTTDNTQVLVPNLIQAMFTGFPGRSGETVRITVPAQPRKR</sequence>
<accession>A0ABP7T2D2</accession>
<dbReference type="Proteomes" id="UP001500235">
    <property type="component" value="Unassembled WGS sequence"/>
</dbReference>
<protein>
    <recommendedName>
        <fullName evidence="2">DUF4136 domain-containing protein</fullName>
    </recommendedName>
</protein>